<evidence type="ECO:0000313" key="2">
    <source>
        <dbReference type="EMBL" id="GLQ54422.1"/>
    </source>
</evidence>
<organism evidence="2 3">
    <name type="scientific">Devosia nitrariae</name>
    <dbReference type="NCBI Taxonomy" id="2071872"/>
    <lineage>
        <taxon>Bacteria</taxon>
        <taxon>Pseudomonadati</taxon>
        <taxon>Pseudomonadota</taxon>
        <taxon>Alphaproteobacteria</taxon>
        <taxon>Hyphomicrobiales</taxon>
        <taxon>Devosiaceae</taxon>
        <taxon>Devosia</taxon>
    </lineage>
</organism>
<dbReference type="EMBL" id="BSNS01000007">
    <property type="protein sequence ID" value="GLQ54422.1"/>
    <property type="molecule type" value="Genomic_DNA"/>
</dbReference>
<dbReference type="InterPro" id="IPR032710">
    <property type="entry name" value="NTF2-like_dom_sf"/>
</dbReference>
<comment type="caution">
    <text evidence="2">The sequence shown here is derived from an EMBL/GenBank/DDBJ whole genome shotgun (WGS) entry which is preliminary data.</text>
</comment>
<evidence type="ECO:0000313" key="3">
    <source>
        <dbReference type="Proteomes" id="UP001156691"/>
    </source>
</evidence>
<dbReference type="Gene3D" id="3.10.450.50">
    <property type="match status" value="1"/>
</dbReference>
<evidence type="ECO:0000259" key="1">
    <source>
        <dbReference type="Pfam" id="PF13474"/>
    </source>
</evidence>
<proteinExistence type="predicted"/>
<keyword evidence="3" id="KW-1185">Reference proteome</keyword>
<dbReference type="SUPFAM" id="SSF54427">
    <property type="entry name" value="NTF2-like"/>
    <property type="match status" value="1"/>
</dbReference>
<accession>A0ABQ5W2W6</accession>
<feature type="domain" description="SnoaL-like" evidence="1">
    <location>
        <begin position="5"/>
        <end position="95"/>
    </location>
</feature>
<gene>
    <name evidence="2" type="ORF">GCM10010862_16810</name>
</gene>
<sequence>MSSDPNMCLVGTDPDEMLHGQAAHDFMKREAGALKDKVKINIKDCEAYSDGDYGWGLATPEIEVSPDRKKMTRWSGVFHRENGDWKLVQLHSSLGVDNAEAFGEDVSKRLH</sequence>
<reference evidence="3" key="1">
    <citation type="journal article" date="2019" name="Int. J. Syst. Evol. Microbiol.">
        <title>The Global Catalogue of Microorganisms (GCM) 10K type strain sequencing project: providing services to taxonomists for standard genome sequencing and annotation.</title>
        <authorList>
            <consortium name="The Broad Institute Genomics Platform"/>
            <consortium name="The Broad Institute Genome Sequencing Center for Infectious Disease"/>
            <person name="Wu L."/>
            <person name="Ma J."/>
        </authorList>
    </citation>
    <scope>NUCLEOTIDE SEQUENCE [LARGE SCALE GENOMIC DNA]</scope>
    <source>
        <strain evidence="3">NBRC 112416</strain>
    </source>
</reference>
<dbReference type="Proteomes" id="UP001156691">
    <property type="component" value="Unassembled WGS sequence"/>
</dbReference>
<dbReference type="Pfam" id="PF13474">
    <property type="entry name" value="SnoaL_3"/>
    <property type="match status" value="1"/>
</dbReference>
<dbReference type="InterPro" id="IPR037401">
    <property type="entry name" value="SnoaL-like"/>
</dbReference>
<protein>
    <recommendedName>
        <fullName evidence="1">SnoaL-like domain-containing protein</fullName>
    </recommendedName>
</protein>
<name>A0ABQ5W2W6_9HYPH</name>